<evidence type="ECO:0000313" key="4">
    <source>
        <dbReference type="EMBL" id="KAA8540042.1"/>
    </source>
</evidence>
<feature type="repeat" description="PPR" evidence="2">
    <location>
        <begin position="84"/>
        <end position="118"/>
    </location>
</feature>
<sequence length="292" mass="33070">MLAEHNPPKRLTVNLGSFNVMVDGYCAQGKFKEAIEVFKSMGEKRCSPDTLSYNNLIEQLCDNGLLGEAEELYKVMSEQGVSPDEFTYVLLMDTCFKESRPDDAAGYFRTMVESKSRPNLAVYNRLVEGLVKVGKIEEAKSFFDLMVGKLKMDDASYEFMMGALFETGKVDEVLKMVDTILRDDGLEFSAELQEFVKEELRKLGREEDLVKLMEEVEREKAEAAAKEAEAAEKAKSSARAAYLIFNTIPKCLGPRKERKSLRVLLMLLSNGRFLFSNTWRLVNIHSFSSVLL</sequence>
<evidence type="ECO:0008006" key="6">
    <source>
        <dbReference type="Google" id="ProtNLM"/>
    </source>
</evidence>
<organism evidence="4 5">
    <name type="scientific">Nyssa sinensis</name>
    <dbReference type="NCBI Taxonomy" id="561372"/>
    <lineage>
        <taxon>Eukaryota</taxon>
        <taxon>Viridiplantae</taxon>
        <taxon>Streptophyta</taxon>
        <taxon>Embryophyta</taxon>
        <taxon>Tracheophyta</taxon>
        <taxon>Spermatophyta</taxon>
        <taxon>Magnoliopsida</taxon>
        <taxon>eudicotyledons</taxon>
        <taxon>Gunneridae</taxon>
        <taxon>Pentapetalae</taxon>
        <taxon>asterids</taxon>
        <taxon>Cornales</taxon>
        <taxon>Nyssaceae</taxon>
        <taxon>Nyssa</taxon>
    </lineage>
</organism>
<dbReference type="Proteomes" id="UP000325577">
    <property type="component" value="Linkage Group LG14"/>
</dbReference>
<dbReference type="InterPro" id="IPR011990">
    <property type="entry name" value="TPR-like_helical_dom_sf"/>
</dbReference>
<dbReference type="PANTHER" id="PTHR47937">
    <property type="entry name" value="PLASTID TRANSCRIPTIONALLY ACTIVE CHROMOSOME 2-LIKE PROTEIN"/>
    <property type="match status" value="1"/>
</dbReference>
<accession>A0A5J5BDS2</accession>
<dbReference type="Pfam" id="PF13041">
    <property type="entry name" value="PPR_2"/>
    <property type="match status" value="1"/>
</dbReference>
<dbReference type="OrthoDB" id="185373at2759"/>
<dbReference type="Pfam" id="PF01535">
    <property type="entry name" value="PPR"/>
    <property type="match status" value="2"/>
</dbReference>
<dbReference type="NCBIfam" id="TIGR00756">
    <property type="entry name" value="PPR"/>
    <property type="match status" value="4"/>
</dbReference>
<evidence type="ECO:0000313" key="5">
    <source>
        <dbReference type="Proteomes" id="UP000325577"/>
    </source>
</evidence>
<keyword evidence="3" id="KW-0175">Coiled coil</keyword>
<proteinExistence type="predicted"/>
<reference evidence="4 5" key="1">
    <citation type="submission" date="2019-09" db="EMBL/GenBank/DDBJ databases">
        <title>A chromosome-level genome assembly of the Chinese tupelo Nyssa sinensis.</title>
        <authorList>
            <person name="Yang X."/>
            <person name="Kang M."/>
            <person name="Yang Y."/>
            <person name="Xiong H."/>
            <person name="Wang M."/>
            <person name="Zhang Z."/>
            <person name="Wang Z."/>
            <person name="Wu H."/>
            <person name="Ma T."/>
            <person name="Liu J."/>
            <person name="Xi Z."/>
        </authorList>
    </citation>
    <scope>NUCLEOTIDE SEQUENCE [LARGE SCALE GENOMIC DNA]</scope>
    <source>
        <strain evidence="4">J267</strain>
        <tissue evidence="4">Leaf</tissue>
    </source>
</reference>
<gene>
    <name evidence="4" type="ORF">F0562_026734</name>
</gene>
<dbReference type="EMBL" id="CM018037">
    <property type="protein sequence ID" value="KAA8540042.1"/>
    <property type="molecule type" value="Genomic_DNA"/>
</dbReference>
<feature type="repeat" description="PPR" evidence="2">
    <location>
        <begin position="119"/>
        <end position="149"/>
    </location>
</feature>
<dbReference type="Gene3D" id="1.25.40.10">
    <property type="entry name" value="Tetratricopeptide repeat domain"/>
    <property type="match status" value="2"/>
</dbReference>
<dbReference type="SUPFAM" id="SSF81901">
    <property type="entry name" value="HCP-like"/>
    <property type="match status" value="1"/>
</dbReference>
<dbReference type="AlphaFoldDB" id="A0A5J5BDS2"/>
<dbReference type="PROSITE" id="PS51375">
    <property type="entry name" value="PPR"/>
    <property type="match status" value="4"/>
</dbReference>
<keyword evidence="5" id="KW-1185">Reference proteome</keyword>
<protein>
    <recommendedName>
        <fullName evidence="6">Pentacotripeptide-repeat region of PRORP domain-containing protein</fullName>
    </recommendedName>
</protein>
<dbReference type="PANTHER" id="PTHR47937:SF5">
    <property type="entry name" value="PENTATRICOPEPTIDE REPEAT-CONTAINING PROTEIN"/>
    <property type="match status" value="1"/>
</dbReference>
<feature type="repeat" description="PPR" evidence="2">
    <location>
        <begin position="14"/>
        <end position="48"/>
    </location>
</feature>
<keyword evidence="1" id="KW-0677">Repeat</keyword>
<evidence type="ECO:0000256" key="3">
    <source>
        <dbReference type="SAM" id="Coils"/>
    </source>
</evidence>
<feature type="coiled-coil region" evidence="3">
    <location>
        <begin position="206"/>
        <end position="241"/>
    </location>
</feature>
<dbReference type="InterPro" id="IPR002885">
    <property type="entry name" value="PPR_rpt"/>
</dbReference>
<name>A0A5J5BDS2_9ASTE</name>
<feature type="repeat" description="PPR" evidence="2">
    <location>
        <begin position="49"/>
        <end position="83"/>
    </location>
</feature>
<evidence type="ECO:0000256" key="1">
    <source>
        <dbReference type="ARBA" id="ARBA00022737"/>
    </source>
</evidence>
<dbReference type="InterPro" id="IPR052308">
    <property type="entry name" value="PPR_domain-containing"/>
</dbReference>
<evidence type="ECO:0000256" key="2">
    <source>
        <dbReference type="PROSITE-ProRule" id="PRU00708"/>
    </source>
</evidence>